<feature type="chain" id="PRO_5025497971" evidence="1">
    <location>
        <begin position="22"/>
        <end position="95"/>
    </location>
</feature>
<sequence>LRWQGPLLLDTALRLVLGAEAEVWAAACQAAVALTLAVEGPAAQRAAAPHRLIVELVARGERHAQDAAWVAPLLAPAVLPRLLAALGLACLRHTA</sequence>
<feature type="non-terminal residue" evidence="2">
    <location>
        <position position="95"/>
    </location>
</feature>
<comment type="caution">
    <text evidence="2">The sequence shown here is derived from an EMBL/GenBank/DDBJ whole genome shotgun (WGS) entry which is preliminary data.</text>
</comment>
<protein>
    <submittedName>
        <fullName evidence="2">Uncharacterized protein</fullName>
    </submittedName>
</protein>
<proteinExistence type="predicted"/>
<organism evidence="2 3">
    <name type="scientific">Haematococcus lacustris</name>
    <name type="common">Green alga</name>
    <name type="synonym">Haematococcus pluvialis</name>
    <dbReference type="NCBI Taxonomy" id="44745"/>
    <lineage>
        <taxon>Eukaryota</taxon>
        <taxon>Viridiplantae</taxon>
        <taxon>Chlorophyta</taxon>
        <taxon>core chlorophytes</taxon>
        <taxon>Chlorophyceae</taxon>
        <taxon>CS clade</taxon>
        <taxon>Chlamydomonadales</taxon>
        <taxon>Haematococcaceae</taxon>
        <taxon>Haematococcus</taxon>
    </lineage>
</organism>
<accession>A0A699YRT4</accession>
<name>A0A699YRT4_HAELA</name>
<dbReference type="AlphaFoldDB" id="A0A699YRT4"/>
<evidence type="ECO:0000313" key="2">
    <source>
        <dbReference type="EMBL" id="GFH08979.1"/>
    </source>
</evidence>
<keyword evidence="3" id="KW-1185">Reference proteome</keyword>
<feature type="non-terminal residue" evidence="2">
    <location>
        <position position="1"/>
    </location>
</feature>
<reference evidence="2 3" key="1">
    <citation type="submission" date="2020-02" db="EMBL/GenBank/DDBJ databases">
        <title>Draft genome sequence of Haematococcus lacustris strain NIES-144.</title>
        <authorList>
            <person name="Morimoto D."/>
            <person name="Nakagawa S."/>
            <person name="Yoshida T."/>
            <person name="Sawayama S."/>
        </authorList>
    </citation>
    <scope>NUCLEOTIDE SEQUENCE [LARGE SCALE GENOMIC DNA]</scope>
    <source>
        <strain evidence="2 3">NIES-144</strain>
    </source>
</reference>
<keyword evidence="1" id="KW-0732">Signal</keyword>
<feature type="signal peptide" evidence="1">
    <location>
        <begin position="1"/>
        <end position="21"/>
    </location>
</feature>
<dbReference type="EMBL" id="BLLF01000199">
    <property type="protein sequence ID" value="GFH08979.1"/>
    <property type="molecule type" value="Genomic_DNA"/>
</dbReference>
<evidence type="ECO:0000313" key="3">
    <source>
        <dbReference type="Proteomes" id="UP000485058"/>
    </source>
</evidence>
<evidence type="ECO:0000256" key="1">
    <source>
        <dbReference type="SAM" id="SignalP"/>
    </source>
</evidence>
<dbReference type="Proteomes" id="UP000485058">
    <property type="component" value="Unassembled WGS sequence"/>
</dbReference>
<gene>
    <name evidence="2" type="ORF">HaLaN_04033</name>
</gene>